<evidence type="ECO:0000256" key="5">
    <source>
        <dbReference type="ARBA" id="ARBA00022748"/>
    </source>
</evidence>
<dbReference type="SUPFAM" id="SSF82093">
    <property type="entry name" value="Heme chaperone CcmE"/>
    <property type="match status" value="1"/>
</dbReference>
<keyword evidence="5 10" id="KW-0201">Cytochrome c-type biogenesis</keyword>
<dbReference type="Pfam" id="PF03100">
    <property type="entry name" value="CcmE"/>
    <property type="match status" value="1"/>
</dbReference>
<dbReference type="STRING" id="993689.GCA_002077135_02349"/>
<keyword evidence="7 10" id="KW-1133">Transmembrane helix</keyword>
<dbReference type="PANTHER" id="PTHR34128:SF2">
    <property type="entry name" value="CYTOCHROME C-TYPE BIOGENESIS PROTEIN CCME HOMOLOG, MITOCHONDRIAL"/>
    <property type="match status" value="1"/>
</dbReference>
<comment type="function">
    <text evidence="10">Heme chaperone required for the biogenesis of c-type cytochromes. Transiently binds heme delivered by CcmC and transfers the heme to apo-cytochromes in a process facilitated by CcmF and CcmH.</text>
</comment>
<evidence type="ECO:0000256" key="1">
    <source>
        <dbReference type="ARBA" id="ARBA00004370"/>
    </source>
</evidence>
<organism evidence="12 13">
    <name type="scientific">Metallibacterium scheffleri</name>
    <dbReference type="NCBI Taxonomy" id="993689"/>
    <lineage>
        <taxon>Bacteria</taxon>
        <taxon>Pseudomonadati</taxon>
        <taxon>Pseudomonadota</taxon>
        <taxon>Gammaproteobacteria</taxon>
        <taxon>Lysobacterales</taxon>
        <taxon>Rhodanobacteraceae</taxon>
        <taxon>Metallibacterium</taxon>
    </lineage>
</organism>
<dbReference type="NCBIfam" id="NF009727">
    <property type="entry name" value="PRK13254.1-1"/>
    <property type="match status" value="1"/>
</dbReference>
<name>A0A4S3KQB4_9GAMM</name>
<keyword evidence="3 10" id="KW-0812">Transmembrane</keyword>
<comment type="caution">
    <text evidence="12">The sequence shown here is derived from an EMBL/GenBank/DDBJ whole genome shotgun (WGS) entry which is preliminary data.</text>
</comment>
<dbReference type="AlphaFoldDB" id="A0A4S3KQB4"/>
<keyword evidence="2 10" id="KW-0349">Heme</keyword>
<dbReference type="GO" id="GO:0020037">
    <property type="term" value="F:heme binding"/>
    <property type="evidence" value="ECO:0007669"/>
    <property type="project" value="InterPro"/>
</dbReference>
<dbReference type="Gene3D" id="2.40.50.140">
    <property type="entry name" value="Nucleic acid-binding proteins"/>
    <property type="match status" value="1"/>
</dbReference>
<dbReference type="InterPro" id="IPR036127">
    <property type="entry name" value="CcmE-like_sf"/>
</dbReference>
<keyword evidence="8 10" id="KW-0408">Iron</keyword>
<dbReference type="EMBL" id="MWQO01000015">
    <property type="protein sequence ID" value="THD11225.1"/>
    <property type="molecule type" value="Genomic_DNA"/>
</dbReference>
<dbReference type="GO" id="GO:0017003">
    <property type="term" value="P:protein-heme linkage"/>
    <property type="evidence" value="ECO:0007669"/>
    <property type="project" value="UniProtKB-UniRule"/>
</dbReference>
<dbReference type="Proteomes" id="UP000307749">
    <property type="component" value="Unassembled WGS sequence"/>
</dbReference>
<keyword evidence="9 10" id="KW-0472">Membrane</keyword>
<keyword evidence="6 10" id="KW-0735">Signal-anchor</keyword>
<dbReference type="OrthoDB" id="9793584at2"/>
<feature type="topological domain" description="Extracellular" evidence="10">
    <location>
        <begin position="30"/>
        <end position="154"/>
    </location>
</feature>
<evidence type="ECO:0000256" key="11">
    <source>
        <dbReference type="PIRSR" id="PIRSR604329-50"/>
    </source>
</evidence>
<dbReference type="PANTHER" id="PTHR34128">
    <property type="entry name" value="CYTOCHROME C-TYPE BIOGENESIS PROTEIN CCME HOMOLOG, MITOCHONDRIAL"/>
    <property type="match status" value="1"/>
</dbReference>
<comment type="similarity">
    <text evidence="10">Belongs to the CcmE/CycJ family.</text>
</comment>
<dbReference type="RefSeq" id="WP_081127946.1">
    <property type="nucleotide sequence ID" value="NZ_DAHXOC010000011.1"/>
</dbReference>
<evidence type="ECO:0000256" key="9">
    <source>
        <dbReference type="ARBA" id="ARBA00023136"/>
    </source>
</evidence>
<dbReference type="InterPro" id="IPR012340">
    <property type="entry name" value="NA-bd_OB-fold"/>
</dbReference>
<evidence type="ECO:0000313" key="13">
    <source>
        <dbReference type="Proteomes" id="UP000307749"/>
    </source>
</evidence>
<keyword evidence="4 10" id="KW-0479">Metal-binding</keyword>
<dbReference type="GO" id="GO:0017004">
    <property type="term" value="P:cytochrome complex assembly"/>
    <property type="evidence" value="ECO:0007669"/>
    <property type="project" value="UniProtKB-KW"/>
</dbReference>
<accession>A0A4S3KQB4</accession>
<evidence type="ECO:0000256" key="6">
    <source>
        <dbReference type="ARBA" id="ARBA00022968"/>
    </source>
</evidence>
<feature type="binding site" description="covalent" evidence="10 11">
    <location>
        <position position="123"/>
    </location>
    <ligand>
        <name>heme</name>
        <dbReference type="ChEBI" id="CHEBI:30413"/>
    </ligand>
</feature>
<keyword evidence="13" id="KW-1185">Reference proteome</keyword>
<protein>
    <recommendedName>
        <fullName evidence="10">Cytochrome c-type biogenesis protein CcmE</fullName>
    </recommendedName>
    <alternativeName>
        <fullName evidence="10">Cytochrome c maturation protein E</fullName>
    </alternativeName>
    <alternativeName>
        <fullName evidence="10">Heme chaperone CcmE</fullName>
    </alternativeName>
</protein>
<dbReference type="InterPro" id="IPR004329">
    <property type="entry name" value="CcmE"/>
</dbReference>
<evidence type="ECO:0000313" key="12">
    <source>
        <dbReference type="EMBL" id="THD11225.1"/>
    </source>
</evidence>
<dbReference type="GO" id="GO:0046872">
    <property type="term" value="F:metal ion binding"/>
    <property type="evidence" value="ECO:0007669"/>
    <property type="project" value="UniProtKB-KW"/>
</dbReference>
<evidence type="ECO:0000256" key="4">
    <source>
        <dbReference type="ARBA" id="ARBA00022723"/>
    </source>
</evidence>
<evidence type="ECO:0000256" key="8">
    <source>
        <dbReference type="ARBA" id="ARBA00023004"/>
    </source>
</evidence>
<dbReference type="NCBIfam" id="NF009731">
    <property type="entry name" value="PRK13254.1-5"/>
    <property type="match status" value="1"/>
</dbReference>
<gene>
    <name evidence="10" type="primary">ccmE</name>
    <name evidence="10" type="synonym">cycJ</name>
    <name evidence="12" type="ORF">B1806_04860</name>
</gene>
<sequence length="154" mass="16892">MRPLRRRRIILVALILGAVALATSAMVYGLSQNMNYLFTPSQVLAGKAHAYRSFRLGGMVVDGSIKHDQHSLLVDFSVTDGDHTMPVQYTGILPDLFRANQAVIATGRMRDGVFVASEVLAKHDATYMPRELKQAMAQAHLKHHIAMPAAEAVP</sequence>
<evidence type="ECO:0000256" key="2">
    <source>
        <dbReference type="ARBA" id="ARBA00022617"/>
    </source>
</evidence>
<feature type="topological domain" description="Cytoplasmic" evidence="10">
    <location>
        <begin position="1"/>
        <end position="8"/>
    </location>
</feature>
<reference evidence="12 13" key="1">
    <citation type="submission" date="2017-02" db="EMBL/GenBank/DDBJ databases">
        <title>Whole genome sequencing of Metallibacterium scheffleri DSM 24874 (T).</title>
        <authorList>
            <person name="Kumar S."/>
            <person name="Patil P."/>
            <person name="Patil P.B."/>
        </authorList>
    </citation>
    <scope>NUCLEOTIDE SEQUENCE [LARGE SCALE GENOMIC DNA]</scope>
    <source>
        <strain evidence="12 13">DSM 24874</strain>
    </source>
</reference>
<feature type="binding site" description="axial binding residue" evidence="10 11">
    <location>
        <position position="127"/>
    </location>
    <ligand>
        <name>heme</name>
        <dbReference type="ChEBI" id="CHEBI:30413"/>
    </ligand>
    <ligandPart>
        <name>Fe</name>
        <dbReference type="ChEBI" id="CHEBI:18248"/>
    </ligandPart>
</feature>
<keyword evidence="10" id="KW-1003">Cell membrane</keyword>
<comment type="subcellular location">
    <subcellularLocation>
        <location evidence="10">Cell membrane</location>
        <topology evidence="10">Single-pass type II membrane protein</topology>
    </subcellularLocation>
    <subcellularLocation>
        <location evidence="1">Membrane</location>
    </subcellularLocation>
</comment>
<dbReference type="HAMAP" id="MF_01959">
    <property type="entry name" value="CcmE"/>
    <property type="match status" value="1"/>
</dbReference>
<evidence type="ECO:0000256" key="10">
    <source>
        <dbReference type="HAMAP-Rule" id="MF_01959"/>
    </source>
</evidence>
<dbReference type="NCBIfam" id="NF009729">
    <property type="entry name" value="PRK13254.1-3"/>
    <property type="match status" value="1"/>
</dbReference>
<evidence type="ECO:0000256" key="3">
    <source>
        <dbReference type="ARBA" id="ARBA00022692"/>
    </source>
</evidence>
<proteinExistence type="inferred from homology"/>
<evidence type="ECO:0000256" key="7">
    <source>
        <dbReference type="ARBA" id="ARBA00022989"/>
    </source>
</evidence>
<dbReference type="GO" id="GO:0005886">
    <property type="term" value="C:plasma membrane"/>
    <property type="evidence" value="ECO:0007669"/>
    <property type="project" value="UniProtKB-SubCell"/>
</dbReference>